<evidence type="ECO:0000256" key="7">
    <source>
        <dbReference type="ARBA" id="ARBA00023145"/>
    </source>
</evidence>
<dbReference type="InterPro" id="IPR043504">
    <property type="entry name" value="Peptidase_S1_PA_chymotrypsin"/>
</dbReference>
<dbReference type="InterPro" id="IPR009003">
    <property type="entry name" value="Peptidase_S1_PA"/>
</dbReference>
<dbReference type="InterPro" id="IPR033116">
    <property type="entry name" value="TRYPSIN_SER"/>
</dbReference>
<dbReference type="InterPro" id="IPR001254">
    <property type="entry name" value="Trypsin_dom"/>
</dbReference>
<evidence type="ECO:0000256" key="5">
    <source>
        <dbReference type="ARBA" id="ARBA00022801"/>
    </source>
</evidence>
<dbReference type="SUPFAM" id="SSF50494">
    <property type="entry name" value="Trypsin-like serine proteases"/>
    <property type="match status" value="1"/>
</dbReference>
<evidence type="ECO:0000256" key="4">
    <source>
        <dbReference type="ARBA" id="ARBA00022729"/>
    </source>
</evidence>
<dbReference type="PRINTS" id="PR00722">
    <property type="entry name" value="CHYMOTRYPSIN"/>
</dbReference>
<evidence type="ECO:0000256" key="8">
    <source>
        <dbReference type="ARBA" id="ARBA00023157"/>
    </source>
</evidence>
<name>A0A9Q0S808_9DIPT</name>
<comment type="similarity">
    <text evidence="9">Belongs to the peptidase S1 family. CLIP subfamily.</text>
</comment>
<keyword evidence="7" id="KW-0865">Zymogen</keyword>
<protein>
    <submittedName>
        <fullName evidence="12">Venom protease</fullName>
    </submittedName>
</protein>
<feature type="domain" description="Peptidase S1" evidence="11">
    <location>
        <begin position="258"/>
        <end position="497"/>
    </location>
</feature>
<dbReference type="PROSITE" id="PS50240">
    <property type="entry name" value="TRYPSIN_DOM"/>
    <property type="match status" value="1"/>
</dbReference>
<dbReference type="InterPro" id="IPR018114">
    <property type="entry name" value="TRYPSIN_HIS"/>
</dbReference>
<keyword evidence="2" id="KW-0964">Secreted</keyword>
<dbReference type="PANTHER" id="PTHR24252">
    <property type="entry name" value="ACROSIN-RELATED"/>
    <property type="match status" value="1"/>
</dbReference>
<evidence type="ECO:0000256" key="1">
    <source>
        <dbReference type="ARBA" id="ARBA00004613"/>
    </source>
</evidence>
<dbReference type="GO" id="GO:0006508">
    <property type="term" value="P:proteolysis"/>
    <property type="evidence" value="ECO:0007669"/>
    <property type="project" value="UniProtKB-KW"/>
</dbReference>
<dbReference type="InterPro" id="IPR001314">
    <property type="entry name" value="Peptidase_S1A"/>
</dbReference>
<keyword evidence="6 10" id="KW-0720">Serine protease</keyword>
<dbReference type="Gene3D" id="2.40.10.10">
    <property type="entry name" value="Trypsin-like serine proteases"/>
    <property type="match status" value="1"/>
</dbReference>
<keyword evidence="3 10" id="KW-0645">Protease</keyword>
<evidence type="ECO:0000256" key="2">
    <source>
        <dbReference type="ARBA" id="ARBA00022525"/>
    </source>
</evidence>
<evidence type="ECO:0000313" key="13">
    <source>
        <dbReference type="Proteomes" id="UP001151699"/>
    </source>
</evidence>
<keyword evidence="4" id="KW-0732">Signal</keyword>
<dbReference type="PROSITE" id="PS00135">
    <property type="entry name" value="TRYPSIN_SER"/>
    <property type="match status" value="1"/>
</dbReference>
<evidence type="ECO:0000313" key="12">
    <source>
        <dbReference type="EMBL" id="KAJ6648772.1"/>
    </source>
</evidence>
<proteinExistence type="inferred from homology"/>
<dbReference type="Pfam" id="PF00089">
    <property type="entry name" value="Trypsin"/>
    <property type="match status" value="1"/>
</dbReference>
<dbReference type="GO" id="GO:0004252">
    <property type="term" value="F:serine-type endopeptidase activity"/>
    <property type="evidence" value="ECO:0007669"/>
    <property type="project" value="InterPro"/>
</dbReference>
<evidence type="ECO:0000256" key="10">
    <source>
        <dbReference type="RuleBase" id="RU363034"/>
    </source>
</evidence>
<dbReference type="EMBL" id="WJQU01000001">
    <property type="protein sequence ID" value="KAJ6648772.1"/>
    <property type="molecule type" value="Genomic_DNA"/>
</dbReference>
<sequence>MFPYSIAGKHFIFVLSKQSHTNVWFTRELLPFGRMGDIKRNGTFYFFYNSMFEYSSGHRQFFYGQSRNGRFIGYNNNETVPYYYFIQELMYDGSLSDMDTDSGRFDEFYDLQSAFSTNRKHYFYAQNDKNFIIKELNSNGTIGTVTHSGANILGRTKFPIFACEDEHCLYSEVGNGWYITKISHGKLEEPVRYGNIVHRYNFPFWINGRLYFYGQEANNEWTIKDVFLKHSTSESKRSSNRACANYNSIASRLPQYRITFGDSTIRDEFPWMAALAYRSKTTNEIEFKCGGTIISYEIVLTAAHCVVNQSLEYVQLGSHVLDGWEKTNMQVETWLVHENYSRITGQNDIALVKLQEQISFSRHILPACLSDDSTDLSSDVEVIVTGWGVTEGGSLPEDLHKASLRTKKLRVCQEEYRYRGNSPMYNISENQYCADDPARKKDSCAGDSGGPLQFFGDSPLAIVVGVTSFGSPNCTSEYPGVYTRVAAYLDWIEDNIWGY</sequence>
<dbReference type="PANTHER" id="PTHR24252:SF7">
    <property type="entry name" value="HYALIN"/>
    <property type="match status" value="1"/>
</dbReference>
<evidence type="ECO:0000259" key="11">
    <source>
        <dbReference type="PROSITE" id="PS50240"/>
    </source>
</evidence>
<reference evidence="12" key="1">
    <citation type="submission" date="2022-07" db="EMBL/GenBank/DDBJ databases">
        <authorList>
            <person name="Trinca V."/>
            <person name="Uliana J.V.C."/>
            <person name="Torres T.T."/>
            <person name="Ward R.J."/>
            <person name="Monesi N."/>
        </authorList>
    </citation>
    <scope>NUCLEOTIDE SEQUENCE</scope>
    <source>
        <strain evidence="12">HSMRA1968</strain>
        <tissue evidence="12">Whole embryos</tissue>
    </source>
</reference>
<comment type="subcellular location">
    <subcellularLocation>
        <location evidence="1">Secreted</location>
    </subcellularLocation>
</comment>
<evidence type="ECO:0000256" key="6">
    <source>
        <dbReference type="ARBA" id="ARBA00022825"/>
    </source>
</evidence>
<dbReference type="Proteomes" id="UP001151699">
    <property type="component" value="Chromosome A"/>
</dbReference>
<dbReference type="OrthoDB" id="6357057at2759"/>
<dbReference type="PROSITE" id="PS00134">
    <property type="entry name" value="TRYPSIN_HIS"/>
    <property type="match status" value="1"/>
</dbReference>
<dbReference type="GO" id="GO:0005576">
    <property type="term" value="C:extracellular region"/>
    <property type="evidence" value="ECO:0007669"/>
    <property type="project" value="UniProtKB-SubCell"/>
</dbReference>
<keyword evidence="13" id="KW-1185">Reference proteome</keyword>
<evidence type="ECO:0000256" key="3">
    <source>
        <dbReference type="ARBA" id="ARBA00022670"/>
    </source>
</evidence>
<dbReference type="FunFam" id="2.40.10.10:FF:000146">
    <property type="entry name" value="Serine protease 53"/>
    <property type="match status" value="1"/>
</dbReference>
<comment type="caution">
    <text evidence="12">The sequence shown here is derived from an EMBL/GenBank/DDBJ whole genome shotgun (WGS) entry which is preliminary data.</text>
</comment>
<keyword evidence="5 10" id="KW-0378">Hydrolase</keyword>
<accession>A0A9Q0S808</accession>
<organism evidence="12 13">
    <name type="scientific">Pseudolycoriella hygida</name>
    <dbReference type="NCBI Taxonomy" id="35572"/>
    <lineage>
        <taxon>Eukaryota</taxon>
        <taxon>Metazoa</taxon>
        <taxon>Ecdysozoa</taxon>
        <taxon>Arthropoda</taxon>
        <taxon>Hexapoda</taxon>
        <taxon>Insecta</taxon>
        <taxon>Pterygota</taxon>
        <taxon>Neoptera</taxon>
        <taxon>Endopterygota</taxon>
        <taxon>Diptera</taxon>
        <taxon>Nematocera</taxon>
        <taxon>Sciaroidea</taxon>
        <taxon>Sciaridae</taxon>
        <taxon>Pseudolycoriella</taxon>
    </lineage>
</organism>
<dbReference type="SMART" id="SM00020">
    <property type="entry name" value="Tryp_SPc"/>
    <property type="match status" value="1"/>
</dbReference>
<keyword evidence="8" id="KW-1015">Disulfide bond</keyword>
<dbReference type="CDD" id="cd00190">
    <property type="entry name" value="Tryp_SPc"/>
    <property type="match status" value="1"/>
</dbReference>
<evidence type="ECO:0000256" key="9">
    <source>
        <dbReference type="ARBA" id="ARBA00024195"/>
    </source>
</evidence>
<gene>
    <name evidence="12" type="primary">SP4_3</name>
    <name evidence="12" type="ORF">Bhyg_04003</name>
</gene>
<dbReference type="AlphaFoldDB" id="A0A9Q0S808"/>